<dbReference type="AlphaFoldDB" id="A0A8H6BZM3"/>
<evidence type="ECO:0000313" key="3">
    <source>
        <dbReference type="Proteomes" id="UP000536275"/>
    </source>
</evidence>
<accession>A0A8H6BZM3</accession>
<dbReference type="EMBL" id="JABWAD010000028">
    <property type="protein sequence ID" value="KAF6069828.1"/>
    <property type="molecule type" value="Genomic_DNA"/>
</dbReference>
<organism evidence="2 3">
    <name type="scientific">Candida albicans</name>
    <name type="common">Yeast</name>
    <dbReference type="NCBI Taxonomy" id="5476"/>
    <lineage>
        <taxon>Eukaryota</taxon>
        <taxon>Fungi</taxon>
        <taxon>Dikarya</taxon>
        <taxon>Ascomycota</taxon>
        <taxon>Saccharomycotina</taxon>
        <taxon>Pichiomycetes</taxon>
        <taxon>Debaryomycetaceae</taxon>
        <taxon>Candida/Lodderomyces clade</taxon>
        <taxon>Candida</taxon>
    </lineage>
</organism>
<evidence type="ECO:0000313" key="2">
    <source>
        <dbReference type="EMBL" id="KAF6069828.1"/>
    </source>
</evidence>
<gene>
    <name evidence="2" type="ORF">FOB64_002538</name>
</gene>
<feature type="region of interest" description="Disordered" evidence="1">
    <location>
        <begin position="102"/>
        <end position="132"/>
    </location>
</feature>
<proteinExistence type="predicted"/>
<protein>
    <submittedName>
        <fullName evidence="2">Uncharacterized protein</fullName>
    </submittedName>
</protein>
<evidence type="ECO:0000256" key="1">
    <source>
        <dbReference type="SAM" id="MobiDB-lite"/>
    </source>
</evidence>
<dbReference type="Proteomes" id="UP000536275">
    <property type="component" value="Unassembled WGS sequence"/>
</dbReference>
<feature type="compositionally biased region" description="Acidic residues" evidence="1">
    <location>
        <begin position="102"/>
        <end position="125"/>
    </location>
</feature>
<comment type="caution">
    <text evidence="2">The sequence shown here is derived from an EMBL/GenBank/DDBJ whole genome shotgun (WGS) entry which is preliminary data.</text>
</comment>
<reference evidence="2 3" key="1">
    <citation type="submission" date="2020-03" db="EMBL/GenBank/DDBJ databases">
        <title>FDA dAtabase for Regulatory Grade micrObial Sequences (FDA-ARGOS): Supporting development and validation of Infectious Disease Dx tests.</title>
        <authorList>
            <person name="Campos J."/>
            <person name="Goldberg B."/>
            <person name="Tallon L."/>
            <person name="Sadzewicz L."/>
            <person name="Vavikolanu K."/>
            <person name="Mehta A."/>
            <person name="Aluvathingal J."/>
            <person name="Nadendla S."/>
            <person name="Nandy P."/>
            <person name="Geyer C."/>
            <person name="Yan Y."/>
            <person name="Sichtig H."/>
        </authorList>
    </citation>
    <scope>NUCLEOTIDE SEQUENCE [LARGE SCALE GENOMIC DNA]</scope>
    <source>
        <strain evidence="2 3">FDAARGOS_656</strain>
    </source>
</reference>
<sequence>MMNKTKNQISSYRRYLNPQTSFQDLNLIDGYYMPIIYNSQRKTRYRYNRLGGKFQEVYADDTIPIDEGEVTYEYDQFEIDIKNKINLDSDMKYSEVIDEDMDNMSDPIESDDDLEDIGDIGDNESDAFSSDSELELLLTQGKV</sequence>
<name>A0A8H6BZM3_CANAX</name>